<dbReference type="InterPro" id="IPR036662">
    <property type="entry name" value="PTS_EIIA_man-typ_sf"/>
</dbReference>
<comment type="caution">
    <text evidence="3">The sequence shown here is derived from an EMBL/GenBank/DDBJ whole genome shotgun (WGS) entry which is preliminary data.</text>
</comment>
<dbReference type="PANTHER" id="PTHR33799:SF1">
    <property type="entry name" value="PTS SYSTEM MANNOSE-SPECIFIC EIIAB COMPONENT-RELATED"/>
    <property type="match status" value="1"/>
</dbReference>
<dbReference type="PROSITE" id="PS51096">
    <property type="entry name" value="PTS_EIIA_TYPE_4"/>
    <property type="match status" value="1"/>
</dbReference>
<gene>
    <name evidence="3" type="ORF">ACFORF_01090</name>
</gene>
<evidence type="ECO:0000313" key="3">
    <source>
        <dbReference type="EMBL" id="MFC3927230.1"/>
    </source>
</evidence>
<evidence type="ECO:0000259" key="2">
    <source>
        <dbReference type="PROSITE" id="PS51096"/>
    </source>
</evidence>
<dbReference type="PANTHER" id="PTHR33799">
    <property type="entry name" value="PTS PERMEASE-RELATED-RELATED"/>
    <property type="match status" value="1"/>
</dbReference>
<name>A0ABV8CSX1_9STRE</name>
<sequence length="145" mass="14989">MKYVLLVSHGGLSQGLKSTLSMFAGDKIAEVRALSLEPDQSVDEFGKVCRESLADLGVDDSVVVLADIVGGSPLTTLCGVLDDLGKLDTATVLGGMNLPMALTTLVMKDALQGSDLASAVLAEAGSALQEFVIESSDADDEDDDI</sequence>
<dbReference type="SUPFAM" id="SSF53062">
    <property type="entry name" value="PTS system fructose IIA component-like"/>
    <property type="match status" value="1"/>
</dbReference>
<reference evidence="4" key="1">
    <citation type="journal article" date="2019" name="Int. J. Syst. Evol. Microbiol.">
        <title>The Global Catalogue of Microorganisms (GCM) 10K type strain sequencing project: providing services to taxonomists for standard genome sequencing and annotation.</title>
        <authorList>
            <consortium name="The Broad Institute Genomics Platform"/>
            <consortium name="The Broad Institute Genome Sequencing Center for Infectious Disease"/>
            <person name="Wu L."/>
            <person name="Ma J."/>
        </authorList>
    </citation>
    <scope>NUCLEOTIDE SEQUENCE [LARGE SCALE GENOMIC DNA]</scope>
    <source>
        <strain evidence="4">CCUG 67170</strain>
    </source>
</reference>
<feature type="domain" description="PTS EIIA type-4" evidence="2">
    <location>
        <begin position="1"/>
        <end position="132"/>
    </location>
</feature>
<protein>
    <submittedName>
        <fullName evidence="3">PTS sugar transporter subunit IIA</fullName>
    </submittedName>
</protein>
<evidence type="ECO:0000256" key="1">
    <source>
        <dbReference type="ARBA" id="ARBA00022679"/>
    </source>
</evidence>
<keyword evidence="1" id="KW-0808">Transferase</keyword>
<dbReference type="Gene3D" id="3.40.50.510">
    <property type="entry name" value="Phosphotransferase system, mannose-type IIA component"/>
    <property type="match status" value="1"/>
</dbReference>
<accession>A0ABV8CSX1</accession>
<keyword evidence="4" id="KW-1185">Reference proteome</keyword>
<dbReference type="EMBL" id="JBHRZV010000004">
    <property type="protein sequence ID" value="MFC3927230.1"/>
    <property type="molecule type" value="Genomic_DNA"/>
</dbReference>
<dbReference type="Pfam" id="PF03610">
    <property type="entry name" value="EIIA-man"/>
    <property type="match status" value="1"/>
</dbReference>
<organism evidence="3 4">
    <name type="scientific">Streptococcus caprae</name>
    <dbReference type="NCBI Taxonomy" id="1640501"/>
    <lineage>
        <taxon>Bacteria</taxon>
        <taxon>Bacillati</taxon>
        <taxon>Bacillota</taxon>
        <taxon>Bacilli</taxon>
        <taxon>Lactobacillales</taxon>
        <taxon>Streptococcaceae</taxon>
        <taxon>Streptococcus</taxon>
    </lineage>
</organism>
<dbReference type="InterPro" id="IPR004701">
    <property type="entry name" value="PTS_EIIA_man-typ"/>
</dbReference>
<dbReference type="Proteomes" id="UP001595807">
    <property type="component" value="Unassembled WGS sequence"/>
</dbReference>
<keyword evidence="3" id="KW-0813">Transport</keyword>
<dbReference type="RefSeq" id="WP_380424508.1">
    <property type="nucleotide sequence ID" value="NZ_JBHRZV010000004.1"/>
</dbReference>
<dbReference type="InterPro" id="IPR051471">
    <property type="entry name" value="Bacterial_PTS_sugar_comp"/>
</dbReference>
<proteinExistence type="predicted"/>
<keyword evidence="3" id="KW-0762">Sugar transport</keyword>
<evidence type="ECO:0000313" key="4">
    <source>
        <dbReference type="Proteomes" id="UP001595807"/>
    </source>
</evidence>